<comment type="cofactor">
    <cofactor evidence="1">
        <name>pyridoxal 5'-phosphate</name>
        <dbReference type="ChEBI" id="CHEBI:597326"/>
    </cofactor>
</comment>
<keyword evidence="4" id="KW-0456">Lyase</keyword>
<keyword evidence="3" id="KW-0663">Pyridoxal phosphate</keyword>
<evidence type="ECO:0000256" key="3">
    <source>
        <dbReference type="ARBA" id="ARBA00022898"/>
    </source>
</evidence>
<organism evidence="7 8">
    <name type="scientific">Paenibacillus albus</name>
    <dbReference type="NCBI Taxonomy" id="2495582"/>
    <lineage>
        <taxon>Bacteria</taxon>
        <taxon>Bacillati</taxon>
        <taxon>Bacillota</taxon>
        <taxon>Bacilli</taxon>
        <taxon>Bacillales</taxon>
        <taxon>Paenibacillaceae</taxon>
        <taxon>Paenibacillus</taxon>
    </lineage>
</organism>
<dbReference type="InterPro" id="IPR015421">
    <property type="entry name" value="PyrdxlP-dep_Trfase_major"/>
</dbReference>
<dbReference type="CDD" id="cd00609">
    <property type="entry name" value="AAT_like"/>
    <property type="match status" value="1"/>
</dbReference>
<evidence type="ECO:0000259" key="6">
    <source>
        <dbReference type="Pfam" id="PF00155"/>
    </source>
</evidence>
<dbReference type="Pfam" id="PF00155">
    <property type="entry name" value="Aminotran_1_2"/>
    <property type="match status" value="1"/>
</dbReference>
<gene>
    <name evidence="7" type="ORF">EJC50_17000</name>
</gene>
<dbReference type="EC" id="4.4.1.13" evidence="2"/>
<dbReference type="PANTHER" id="PTHR43525">
    <property type="entry name" value="PROTEIN MALY"/>
    <property type="match status" value="1"/>
</dbReference>
<dbReference type="InterPro" id="IPR051798">
    <property type="entry name" value="Class-II_PLP-Dep_Aminotrans"/>
</dbReference>
<dbReference type="InterPro" id="IPR015422">
    <property type="entry name" value="PyrdxlP-dep_Trfase_small"/>
</dbReference>
<name>A0A3Q8X6B6_9BACL</name>
<sequence>MRYDFARINDRRNSSSFKWDGLAASYGPIDDAIPMWVADMDFASPPEVVEALQKRARHGIFGYSFRPDSYLEAITDWLERRHQWRIDPAWIAHSPDVIAALSILIETFTKQGDKIIYQAPVYNFARIIENQGRIAVNNPLRYAHDDYTYTMDLDGLEAMLELDQTFTMLILCSPHNPIGRVWQREELERLGRICVKYNLLVVSDEIHCDLVHEGNKHIPISSISAELAAHSFTCIAPSKTFNLLSMHAAAVIIPNEALRAQYNQALKRLGLDSPNTFGSIALETAYREGEGWLNELLIYLKGNIQLITEFFEARIPQIRIIQPEGTYLIWLDCSELERSCADLELFFAHKARVILQPGLSFGEEGAGFMRMNAACPRSVLEEAMRRIEAALQEIRD</sequence>
<dbReference type="OrthoDB" id="9802872at2"/>
<feature type="domain" description="Aminotransferase class I/classII large" evidence="6">
    <location>
        <begin position="38"/>
        <end position="387"/>
    </location>
</feature>
<dbReference type="RefSeq" id="WP_126016885.1">
    <property type="nucleotide sequence ID" value="NZ_CP034437.1"/>
</dbReference>
<protein>
    <recommendedName>
        <fullName evidence="2">cysteine-S-conjugate beta-lyase</fullName>
        <ecNumber evidence="2">4.4.1.13</ecNumber>
    </recommendedName>
</protein>
<evidence type="ECO:0000256" key="2">
    <source>
        <dbReference type="ARBA" id="ARBA00012224"/>
    </source>
</evidence>
<dbReference type="Proteomes" id="UP000272528">
    <property type="component" value="Chromosome"/>
</dbReference>
<dbReference type="GO" id="GO:0030170">
    <property type="term" value="F:pyridoxal phosphate binding"/>
    <property type="evidence" value="ECO:0007669"/>
    <property type="project" value="InterPro"/>
</dbReference>
<dbReference type="PANTHER" id="PTHR43525:SF1">
    <property type="entry name" value="PROTEIN MALY"/>
    <property type="match status" value="1"/>
</dbReference>
<dbReference type="InterPro" id="IPR027619">
    <property type="entry name" value="C-S_lyase_PatB-like"/>
</dbReference>
<keyword evidence="7" id="KW-0808">Transferase</keyword>
<dbReference type="NCBIfam" id="TIGR04350">
    <property type="entry name" value="C_S_lyase_PatB"/>
    <property type="match status" value="1"/>
</dbReference>
<dbReference type="InterPro" id="IPR015424">
    <property type="entry name" value="PyrdxlP-dep_Trfase"/>
</dbReference>
<dbReference type="GO" id="GO:0047804">
    <property type="term" value="F:cysteine-S-conjugate beta-lyase activity"/>
    <property type="evidence" value="ECO:0007669"/>
    <property type="project" value="UniProtKB-EC"/>
</dbReference>
<dbReference type="AlphaFoldDB" id="A0A3Q8X6B6"/>
<evidence type="ECO:0000313" key="7">
    <source>
        <dbReference type="EMBL" id="AZN41178.1"/>
    </source>
</evidence>
<proteinExistence type="inferred from homology"/>
<keyword evidence="7" id="KW-0032">Aminotransferase</keyword>
<dbReference type="KEGG" id="palb:EJC50_17000"/>
<accession>A0A3Q8X6B6</accession>
<evidence type="ECO:0000256" key="1">
    <source>
        <dbReference type="ARBA" id="ARBA00001933"/>
    </source>
</evidence>
<dbReference type="Gene3D" id="3.90.1150.10">
    <property type="entry name" value="Aspartate Aminotransferase, domain 1"/>
    <property type="match status" value="1"/>
</dbReference>
<keyword evidence="8" id="KW-1185">Reference proteome</keyword>
<dbReference type="GO" id="GO:0008483">
    <property type="term" value="F:transaminase activity"/>
    <property type="evidence" value="ECO:0007669"/>
    <property type="project" value="UniProtKB-KW"/>
</dbReference>
<comment type="similarity">
    <text evidence="5">Belongs to the class-II pyridoxal-phosphate-dependent aminotransferase family. MalY/PatB cystathionine beta-lyase subfamily.</text>
</comment>
<dbReference type="Gene3D" id="3.40.640.10">
    <property type="entry name" value="Type I PLP-dependent aspartate aminotransferase-like (Major domain)"/>
    <property type="match status" value="1"/>
</dbReference>
<evidence type="ECO:0000313" key="8">
    <source>
        <dbReference type="Proteomes" id="UP000272528"/>
    </source>
</evidence>
<dbReference type="InterPro" id="IPR004839">
    <property type="entry name" value="Aminotransferase_I/II_large"/>
</dbReference>
<dbReference type="SUPFAM" id="SSF53383">
    <property type="entry name" value="PLP-dependent transferases"/>
    <property type="match status" value="1"/>
</dbReference>
<reference evidence="8" key="1">
    <citation type="submission" date="2018-12" db="EMBL/GenBank/DDBJ databases">
        <title>Genome sequence of Peanibacillus sp.</title>
        <authorList>
            <person name="Subramani G."/>
            <person name="Srinivasan S."/>
            <person name="Kim M.K."/>
        </authorList>
    </citation>
    <scope>NUCLEOTIDE SEQUENCE [LARGE SCALE GENOMIC DNA]</scope>
    <source>
        <strain evidence="8">18JY67-1</strain>
    </source>
</reference>
<evidence type="ECO:0000256" key="5">
    <source>
        <dbReference type="ARBA" id="ARBA00037974"/>
    </source>
</evidence>
<dbReference type="EMBL" id="CP034437">
    <property type="protein sequence ID" value="AZN41178.1"/>
    <property type="molecule type" value="Genomic_DNA"/>
</dbReference>
<evidence type="ECO:0000256" key="4">
    <source>
        <dbReference type="ARBA" id="ARBA00023239"/>
    </source>
</evidence>